<dbReference type="KEGG" id="mby:MSBRM_2981"/>
<evidence type="ECO:0000256" key="2">
    <source>
        <dbReference type="ARBA" id="ARBA00023004"/>
    </source>
</evidence>
<dbReference type="InterPro" id="IPR007197">
    <property type="entry name" value="rSAM"/>
</dbReference>
<evidence type="ECO:0000256" key="3">
    <source>
        <dbReference type="ARBA" id="ARBA00023014"/>
    </source>
</evidence>
<feature type="domain" description="Radical SAM core" evidence="4">
    <location>
        <begin position="29"/>
        <end position="220"/>
    </location>
</feature>
<dbReference type="PANTHER" id="PTHR43432">
    <property type="entry name" value="SLR0285 PROTEIN"/>
    <property type="match status" value="1"/>
</dbReference>
<dbReference type="SFLD" id="SFLDG01084">
    <property type="entry name" value="Uncharacterised_Radical_SAM_Su"/>
    <property type="match status" value="1"/>
</dbReference>
<dbReference type="GeneID" id="24846301"/>
<evidence type="ECO:0000256" key="1">
    <source>
        <dbReference type="ARBA" id="ARBA00022723"/>
    </source>
</evidence>
<gene>
    <name evidence="5" type="ORF">MSBRM_2981</name>
</gene>
<dbReference type="EMBL" id="CP009528">
    <property type="protein sequence ID" value="AKB55979.1"/>
    <property type="molecule type" value="Genomic_DNA"/>
</dbReference>
<accession>A0A0E3QYN1</accession>
<dbReference type="GO" id="GO:0003824">
    <property type="term" value="F:catalytic activity"/>
    <property type="evidence" value="ECO:0007669"/>
    <property type="project" value="InterPro"/>
</dbReference>
<dbReference type="GO" id="GO:0051536">
    <property type="term" value="F:iron-sulfur cluster binding"/>
    <property type="evidence" value="ECO:0007669"/>
    <property type="project" value="UniProtKB-KW"/>
</dbReference>
<dbReference type="HOGENOM" id="CLU_015525_2_0_2"/>
<name>A0A0E3QYN1_METBA</name>
<keyword evidence="2" id="KW-0408">Iron</keyword>
<reference evidence="5 6" key="1">
    <citation type="submission" date="2014-07" db="EMBL/GenBank/DDBJ databases">
        <title>Methanogenic archaea and the global carbon cycle.</title>
        <authorList>
            <person name="Henriksen J.R."/>
            <person name="Luke J."/>
            <person name="Reinhart S."/>
            <person name="Benedict M.N."/>
            <person name="Youngblut N.D."/>
            <person name="Metcalf M.E."/>
            <person name="Whitaker R.J."/>
            <person name="Metcalf W.W."/>
        </authorList>
    </citation>
    <scope>NUCLEOTIDE SEQUENCE [LARGE SCALE GENOMIC DNA]</scope>
    <source>
        <strain evidence="5 6">MS</strain>
    </source>
</reference>
<dbReference type="SFLD" id="SFLDS00029">
    <property type="entry name" value="Radical_SAM"/>
    <property type="match status" value="1"/>
</dbReference>
<dbReference type="Pfam" id="PF04055">
    <property type="entry name" value="Radical_SAM"/>
    <property type="match status" value="1"/>
</dbReference>
<dbReference type="AlphaFoldDB" id="A0A0E3QYN1"/>
<dbReference type="InterPro" id="IPR058240">
    <property type="entry name" value="rSAM_sf"/>
</dbReference>
<protein>
    <submittedName>
        <fullName evidence="5">Radical SAM domain protein</fullName>
    </submittedName>
</protein>
<keyword evidence="6" id="KW-1185">Reference proteome</keyword>
<dbReference type="RefSeq" id="WP_048156253.1">
    <property type="nucleotide sequence ID" value="NZ_CP009528.1"/>
</dbReference>
<sequence>MFEEIKVKKALNRINKSSRINLPFHWDLNIYRGCEHGCNYCYAMYSHSYLEEKKKFVCAEPGFGKESCYSVVGKKCAFFQKIYVKTNVAEALEKQLAARSWKKEVINIGGVCDSYQPVEANYRLMREVLTLMIKYQNPVTISTKSDLILRDYDLISELAELTPVNIAVTVTTVDEKLSALLEPLASSPKKRFSVLQAFKNTSAITGIHMMPILPFLTDNHQNLEQIISLATECGVDYALPGVLNLRGETRKHFFGFLELNFPELAGPYRKLYAKGGADIAYKAKLYGMLSSLMERYHLSGDYMKPMQSKLSHSKQLTLMDFSENDS</sequence>
<dbReference type="SUPFAM" id="SSF102114">
    <property type="entry name" value="Radical SAM enzymes"/>
    <property type="match status" value="1"/>
</dbReference>
<dbReference type="Proteomes" id="UP000033033">
    <property type="component" value="Chromosome"/>
</dbReference>
<dbReference type="PANTHER" id="PTHR43432:SF5">
    <property type="entry name" value="ELP3_MIAA_NIFB-LIKE RADICAL SAM CORE DOMAIN-CONTAINING PROTEIN"/>
    <property type="match status" value="1"/>
</dbReference>
<dbReference type="PATRIC" id="fig|1434108.4.peg.3792"/>
<evidence type="ECO:0000313" key="5">
    <source>
        <dbReference type="EMBL" id="AKB55979.1"/>
    </source>
</evidence>
<dbReference type="STRING" id="1434108.MSBRM_2981"/>
<dbReference type="InterPro" id="IPR040086">
    <property type="entry name" value="MJ0683-like"/>
</dbReference>
<organism evidence="5 6">
    <name type="scientific">Methanosarcina barkeri MS</name>
    <dbReference type="NCBI Taxonomy" id="1434108"/>
    <lineage>
        <taxon>Archaea</taxon>
        <taxon>Methanobacteriati</taxon>
        <taxon>Methanobacteriota</taxon>
        <taxon>Stenosarchaea group</taxon>
        <taxon>Methanomicrobia</taxon>
        <taxon>Methanosarcinales</taxon>
        <taxon>Methanosarcinaceae</taxon>
        <taxon>Methanosarcina</taxon>
    </lineage>
</organism>
<proteinExistence type="predicted"/>
<keyword evidence="1" id="KW-0479">Metal-binding</keyword>
<dbReference type="GO" id="GO:0046872">
    <property type="term" value="F:metal ion binding"/>
    <property type="evidence" value="ECO:0007669"/>
    <property type="project" value="UniProtKB-KW"/>
</dbReference>
<evidence type="ECO:0000313" key="6">
    <source>
        <dbReference type="Proteomes" id="UP000033033"/>
    </source>
</evidence>
<evidence type="ECO:0000259" key="4">
    <source>
        <dbReference type="Pfam" id="PF04055"/>
    </source>
</evidence>
<dbReference type="CDD" id="cd01335">
    <property type="entry name" value="Radical_SAM"/>
    <property type="match status" value="1"/>
</dbReference>
<keyword evidence="3" id="KW-0411">Iron-sulfur</keyword>
<dbReference type="Gene3D" id="3.80.30.30">
    <property type="match status" value="1"/>
</dbReference>